<dbReference type="PANTHER" id="PTHR28467:SF1">
    <property type="entry name" value="PAXIP1-ASSOCIATED GLUTAMATE-RICH PROTEIN 1"/>
    <property type="match status" value="1"/>
</dbReference>
<dbReference type="GO" id="GO:0044666">
    <property type="term" value="C:MLL3/4 complex"/>
    <property type="evidence" value="ECO:0007669"/>
    <property type="project" value="TreeGrafter"/>
</dbReference>
<evidence type="ECO:0000313" key="3">
    <source>
        <dbReference type="RefSeq" id="XP_027204300.1"/>
    </source>
</evidence>
<sequence>MIIMDSNDIWANCSDEETYYESNVHYRLHPSNRNVRLWEPSGVDIVTLYEQIKTNGYVELEWKCPGRISPSQLTDDQQMNESNDGKQNNEQESNDHEQVEKTEFDFDNAFDEDSTLSPNKSTNRLLGKHSRSQSMITKTKTTTNLTKVMQNIKKYQLNDSSDQSSA</sequence>
<dbReference type="RefSeq" id="XP_027204300.1">
    <property type="nucleotide sequence ID" value="XM_027348499.1"/>
</dbReference>
<dbReference type="GO" id="GO:0033148">
    <property type="term" value="P:positive regulation of intracellular estrogen receptor signaling pathway"/>
    <property type="evidence" value="ECO:0007669"/>
    <property type="project" value="TreeGrafter"/>
</dbReference>
<gene>
    <name evidence="3" type="primary">LOC113798021</name>
</gene>
<dbReference type="Proteomes" id="UP000515146">
    <property type="component" value="Unplaced"/>
</dbReference>
<feature type="compositionally biased region" description="Acidic residues" evidence="1">
    <location>
        <begin position="105"/>
        <end position="114"/>
    </location>
</feature>
<dbReference type="Pfam" id="PF15364">
    <property type="entry name" value="PAXIP1_C"/>
    <property type="match status" value="1"/>
</dbReference>
<reference evidence="3" key="1">
    <citation type="submission" date="2025-08" db="UniProtKB">
        <authorList>
            <consortium name="RefSeq"/>
        </authorList>
    </citation>
    <scope>IDENTIFICATION</scope>
    <source>
        <strain evidence="3">Airmid</strain>
    </source>
</reference>
<feature type="compositionally biased region" description="Polar residues" evidence="1">
    <location>
        <begin position="115"/>
        <end position="124"/>
    </location>
</feature>
<dbReference type="OMA" id="SNDIWAN"/>
<accession>A0A6P6YGB0</accession>
<protein>
    <submittedName>
        <fullName evidence="3">Uncharacterized protein LOC113798021</fullName>
    </submittedName>
</protein>
<dbReference type="GO" id="GO:1902808">
    <property type="term" value="P:positive regulation of cell cycle G1/S phase transition"/>
    <property type="evidence" value="ECO:0007669"/>
    <property type="project" value="TreeGrafter"/>
</dbReference>
<dbReference type="InterPro" id="IPR028213">
    <property type="entry name" value="PA1"/>
</dbReference>
<feature type="compositionally biased region" description="Basic and acidic residues" evidence="1">
    <location>
        <begin position="83"/>
        <end position="104"/>
    </location>
</feature>
<organism evidence="2 3">
    <name type="scientific">Dermatophagoides pteronyssinus</name>
    <name type="common">European house dust mite</name>
    <dbReference type="NCBI Taxonomy" id="6956"/>
    <lineage>
        <taxon>Eukaryota</taxon>
        <taxon>Metazoa</taxon>
        <taxon>Ecdysozoa</taxon>
        <taxon>Arthropoda</taxon>
        <taxon>Chelicerata</taxon>
        <taxon>Arachnida</taxon>
        <taxon>Acari</taxon>
        <taxon>Acariformes</taxon>
        <taxon>Sarcoptiformes</taxon>
        <taxon>Astigmata</taxon>
        <taxon>Psoroptidia</taxon>
        <taxon>Analgoidea</taxon>
        <taxon>Pyroglyphidae</taxon>
        <taxon>Dermatophagoidinae</taxon>
        <taxon>Dermatophagoides</taxon>
    </lineage>
</organism>
<dbReference type="PANTHER" id="PTHR28467">
    <property type="entry name" value="PAXIP1-ASSOCIATED GLUTAMATE-RICH PROTEIN 1"/>
    <property type="match status" value="1"/>
</dbReference>
<proteinExistence type="predicted"/>
<feature type="region of interest" description="Disordered" evidence="1">
    <location>
        <begin position="68"/>
        <end position="141"/>
    </location>
</feature>
<evidence type="ECO:0000256" key="1">
    <source>
        <dbReference type="SAM" id="MobiDB-lite"/>
    </source>
</evidence>
<feature type="compositionally biased region" description="Polar residues" evidence="1">
    <location>
        <begin position="69"/>
        <end position="82"/>
    </location>
</feature>
<dbReference type="OrthoDB" id="10067843at2759"/>
<dbReference type="KEGG" id="dpte:113798021"/>
<dbReference type="GeneID" id="113798021"/>
<evidence type="ECO:0000313" key="2">
    <source>
        <dbReference type="Proteomes" id="UP000515146"/>
    </source>
</evidence>
<dbReference type="GO" id="GO:0030331">
    <property type="term" value="F:nuclear estrogen receptor binding"/>
    <property type="evidence" value="ECO:0007669"/>
    <property type="project" value="TreeGrafter"/>
</dbReference>
<name>A0A6P6YGB0_DERPT</name>
<dbReference type="InParanoid" id="A0A6P6YGB0"/>
<keyword evidence="2" id="KW-1185">Reference proteome</keyword>
<dbReference type="AlphaFoldDB" id="A0A6P6YGB0"/>